<dbReference type="InterPro" id="IPR035441">
    <property type="entry name" value="TFIIS/LEDGF_dom_sf"/>
</dbReference>
<dbReference type="EMBL" id="CAKOFQ010008537">
    <property type="protein sequence ID" value="CAH2014672.1"/>
    <property type="molecule type" value="Genomic_DNA"/>
</dbReference>
<evidence type="ECO:0000256" key="8">
    <source>
        <dbReference type="ARBA" id="ARBA00031968"/>
    </source>
</evidence>
<dbReference type="PANTHER" id="PTHR15201:SF1">
    <property type="entry name" value="MEDIATOR OF RNA POLYMERASE II TRANSCRIPTION SUBUNIT 26"/>
    <property type="match status" value="1"/>
</dbReference>
<comment type="subcellular location">
    <subcellularLocation>
        <location evidence="1 9">Nucleus</location>
    </subcellularLocation>
</comment>
<evidence type="ECO:0000256" key="9">
    <source>
        <dbReference type="PROSITE-ProRule" id="PRU00649"/>
    </source>
</evidence>
<dbReference type="Pfam" id="PF08711">
    <property type="entry name" value="Med26"/>
    <property type="match status" value="1"/>
</dbReference>
<sequence>MQNNVIELTQKLLRSLDSNYNVIDMPAVVEIISQLEKVAITKELLETTRLGKYINELRKKTTNEALSKRAKELVKKWRNAVLPESNGQIKQTTSPPLATQEDVNLNQYKASKKRPAKEPPDLNAVALKRPKLNGGIPELDFSDNSNSSFKDVIAMKQQHQQMEPKLQQQAKEREVIVINSDSNSSLPEKGDPPLDQQMPKKRGRKKGSKNHKNLIDEAETSFTNKLAVSRGNSKVKTTQELIASLQNKSSNPVVNSISTKPKEDLMEKAAKLTERVSMIDQQLNTSGTRSKNSRKLKAERNERVIESGSVINDKSLLLKKEEEDEEDDDEEDDDINVVDEEPENVKKEINEETESKETENVNIITSLCVEEALALLPPIDKSVLLEDEDEVHCTCILKETKSDFSVEENTEPVMLERRYEFLEDGNCPAREHLHQKYHLDHVTEEQARRLHAVNIPNLNGNWSLSTPKEEPQMLDNGLYANVVPNVTREYLPRETKCFASENFKKYSFSEKGDTGGGEDSGVVVKKEDVEEEWTTGDDSDTRCFREWHDVIATHSYNGEILKILPYCIID</sequence>
<protein>
    <recommendedName>
        <fullName evidence="3">Mediator of RNA polymerase II transcription subunit 26</fullName>
    </recommendedName>
    <alternativeName>
        <fullName evidence="8">Mediator complex subunit 26</fullName>
    </alternativeName>
</protein>
<dbReference type="Proteomes" id="UP001152888">
    <property type="component" value="Unassembled WGS sequence"/>
</dbReference>
<dbReference type="CDD" id="cd00183">
    <property type="entry name" value="TFIIS_I"/>
    <property type="match status" value="1"/>
</dbReference>
<feature type="compositionally biased region" description="Acidic residues" evidence="10">
    <location>
        <begin position="322"/>
        <end position="342"/>
    </location>
</feature>
<evidence type="ECO:0000259" key="11">
    <source>
        <dbReference type="PROSITE" id="PS51319"/>
    </source>
</evidence>
<feature type="compositionally biased region" description="Basic residues" evidence="10">
    <location>
        <begin position="199"/>
        <end position="212"/>
    </location>
</feature>
<dbReference type="SUPFAM" id="SSF47676">
    <property type="entry name" value="Conserved domain common to transcription factors TFIIS, elongin A, CRSP70"/>
    <property type="match status" value="1"/>
</dbReference>
<dbReference type="InterPro" id="IPR042376">
    <property type="entry name" value="MED26"/>
</dbReference>
<evidence type="ECO:0000256" key="6">
    <source>
        <dbReference type="ARBA" id="ARBA00023163"/>
    </source>
</evidence>
<name>A0A9P0ML53_ACAOB</name>
<dbReference type="GO" id="GO:0003712">
    <property type="term" value="F:transcription coregulator activity"/>
    <property type="evidence" value="ECO:0007669"/>
    <property type="project" value="TreeGrafter"/>
</dbReference>
<keyword evidence="6" id="KW-0804">Transcription</keyword>
<dbReference type="PROSITE" id="PS51319">
    <property type="entry name" value="TFIIS_N"/>
    <property type="match status" value="1"/>
</dbReference>
<evidence type="ECO:0000256" key="4">
    <source>
        <dbReference type="ARBA" id="ARBA00023015"/>
    </source>
</evidence>
<evidence type="ECO:0000313" key="12">
    <source>
        <dbReference type="EMBL" id="CAH2014672.1"/>
    </source>
</evidence>
<dbReference type="GO" id="GO:0016592">
    <property type="term" value="C:mediator complex"/>
    <property type="evidence" value="ECO:0007669"/>
    <property type="project" value="InterPro"/>
</dbReference>
<evidence type="ECO:0000256" key="7">
    <source>
        <dbReference type="ARBA" id="ARBA00023242"/>
    </source>
</evidence>
<keyword evidence="7 9" id="KW-0539">Nucleus</keyword>
<dbReference type="SMART" id="SM00509">
    <property type="entry name" value="TFS2N"/>
    <property type="match status" value="1"/>
</dbReference>
<gene>
    <name evidence="12" type="ORF">ACAOBT_LOCUS34282</name>
</gene>
<dbReference type="InterPro" id="IPR003617">
    <property type="entry name" value="TFIIS/CRSP70_N_sub"/>
</dbReference>
<dbReference type="GO" id="GO:0070847">
    <property type="term" value="C:core mediator complex"/>
    <property type="evidence" value="ECO:0007669"/>
    <property type="project" value="TreeGrafter"/>
</dbReference>
<keyword evidence="13" id="KW-1185">Reference proteome</keyword>
<dbReference type="PANTHER" id="PTHR15201">
    <property type="entry name" value="CRSP70"/>
    <property type="match status" value="1"/>
</dbReference>
<feature type="domain" description="TFIIS N-terminal" evidence="11">
    <location>
        <begin position="7"/>
        <end position="84"/>
    </location>
</feature>
<keyword evidence="5" id="KW-0010">Activator</keyword>
<evidence type="ECO:0000256" key="3">
    <source>
        <dbReference type="ARBA" id="ARBA00019686"/>
    </source>
</evidence>
<dbReference type="OrthoDB" id="550309at2759"/>
<accession>A0A9P0ML53</accession>
<feature type="region of interest" description="Disordered" evidence="10">
    <location>
        <begin position="180"/>
        <end position="218"/>
    </location>
</feature>
<reference evidence="12" key="1">
    <citation type="submission" date="2022-03" db="EMBL/GenBank/DDBJ databases">
        <authorList>
            <person name="Sayadi A."/>
        </authorList>
    </citation>
    <scope>NUCLEOTIDE SEQUENCE</scope>
</reference>
<dbReference type="AlphaFoldDB" id="A0A9P0ML53"/>
<evidence type="ECO:0000256" key="2">
    <source>
        <dbReference type="ARBA" id="ARBA00009681"/>
    </source>
</evidence>
<organism evidence="12 13">
    <name type="scientific">Acanthoscelides obtectus</name>
    <name type="common">Bean weevil</name>
    <name type="synonym">Bruchus obtectus</name>
    <dbReference type="NCBI Taxonomy" id="200917"/>
    <lineage>
        <taxon>Eukaryota</taxon>
        <taxon>Metazoa</taxon>
        <taxon>Ecdysozoa</taxon>
        <taxon>Arthropoda</taxon>
        <taxon>Hexapoda</taxon>
        <taxon>Insecta</taxon>
        <taxon>Pterygota</taxon>
        <taxon>Neoptera</taxon>
        <taxon>Endopterygota</taxon>
        <taxon>Coleoptera</taxon>
        <taxon>Polyphaga</taxon>
        <taxon>Cucujiformia</taxon>
        <taxon>Chrysomeloidea</taxon>
        <taxon>Chrysomelidae</taxon>
        <taxon>Bruchinae</taxon>
        <taxon>Bruchini</taxon>
        <taxon>Acanthoscelides</taxon>
    </lineage>
</organism>
<comment type="similarity">
    <text evidence="2">Belongs to the Mediator complex subunit 26 family.</text>
</comment>
<dbReference type="InterPro" id="IPR017923">
    <property type="entry name" value="TFIIS_N"/>
</dbReference>
<evidence type="ECO:0000256" key="5">
    <source>
        <dbReference type="ARBA" id="ARBA00023159"/>
    </source>
</evidence>
<evidence type="ECO:0000313" key="13">
    <source>
        <dbReference type="Proteomes" id="UP001152888"/>
    </source>
</evidence>
<feature type="region of interest" description="Disordered" evidence="10">
    <location>
        <begin position="316"/>
        <end position="342"/>
    </location>
</feature>
<keyword evidence="4" id="KW-0805">Transcription regulation</keyword>
<evidence type="ECO:0000256" key="1">
    <source>
        <dbReference type="ARBA" id="ARBA00004123"/>
    </source>
</evidence>
<proteinExistence type="inferred from homology"/>
<dbReference type="Gene3D" id="1.20.930.10">
    <property type="entry name" value="Conserved domain common to transcription factors TFIIS, elongin A, CRSP70"/>
    <property type="match status" value="1"/>
</dbReference>
<comment type="caution">
    <text evidence="12">The sequence shown here is derived from an EMBL/GenBank/DDBJ whole genome shotgun (WGS) entry which is preliminary data.</text>
</comment>
<evidence type="ECO:0000256" key="10">
    <source>
        <dbReference type="SAM" id="MobiDB-lite"/>
    </source>
</evidence>
<dbReference type="GO" id="GO:0006357">
    <property type="term" value="P:regulation of transcription by RNA polymerase II"/>
    <property type="evidence" value="ECO:0007669"/>
    <property type="project" value="InterPro"/>
</dbReference>
<dbReference type="GO" id="GO:0010628">
    <property type="term" value="P:positive regulation of gene expression"/>
    <property type="evidence" value="ECO:0007669"/>
    <property type="project" value="TreeGrafter"/>
</dbReference>